<accession>A0A8C0JW61</accession>
<dbReference type="GeneTree" id="ENSGT00970000198164"/>
<evidence type="ECO:0000313" key="3">
    <source>
        <dbReference type="Proteomes" id="UP000694391"/>
    </source>
</evidence>
<reference evidence="2" key="2">
    <citation type="submission" date="2025-09" db="UniProtKB">
        <authorList>
            <consortium name="Ensembl"/>
        </authorList>
    </citation>
    <scope>IDENTIFICATION</scope>
</reference>
<dbReference type="Ensembl" id="ENSCAFT00020008292.1">
    <property type="protein sequence ID" value="ENSCAFP00020007158.1"/>
    <property type="gene ID" value="ENSCAFG00020005827.1"/>
</dbReference>
<organism evidence="2 3">
    <name type="scientific">Canis lupus dingo</name>
    <name type="common">dingo</name>
    <dbReference type="NCBI Taxonomy" id="286419"/>
    <lineage>
        <taxon>Eukaryota</taxon>
        <taxon>Metazoa</taxon>
        <taxon>Chordata</taxon>
        <taxon>Craniata</taxon>
        <taxon>Vertebrata</taxon>
        <taxon>Euteleostomi</taxon>
        <taxon>Mammalia</taxon>
        <taxon>Eutheria</taxon>
        <taxon>Laurasiatheria</taxon>
        <taxon>Carnivora</taxon>
        <taxon>Caniformia</taxon>
        <taxon>Canidae</taxon>
        <taxon>Canis</taxon>
    </lineage>
</organism>
<keyword evidence="1" id="KW-1133">Transmembrane helix</keyword>
<keyword evidence="3" id="KW-1185">Reference proteome</keyword>
<dbReference type="Proteomes" id="UP000694391">
    <property type="component" value="Unplaced"/>
</dbReference>
<name>A0A8C0JW61_CANLU</name>
<evidence type="ECO:0000313" key="2">
    <source>
        <dbReference type="Ensembl" id="ENSCAFP00020007158.1"/>
    </source>
</evidence>
<keyword evidence="1" id="KW-0812">Transmembrane</keyword>
<sequence length="102" mass="11659">MLNRSLAVLTNPSVIPENPNTNSCLLESRNCWLPFLAPFPTHHSVWFNVCVDVIALGWKGLASNDAFLFLQLIVLTHFVPVELFILEIKKKWKFLWLTLVAP</sequence>
<evidence type="ECO:0000256" key="1">
    <source>
        <dbReference type="SAM" id="Phobius"/>
    </source>
</evidence>
<protein>
    <submittedName>
        <fullName evidence="2">Uncharacterized protein</fullName>
    </submittedName>
</protein>
<keyword evidence="1" id="KW-0472">Membrane</keyword>
<dbReference type="AlphaFoldDB" id="A0A8C0JW61"/>
<feature type="transmembrane region" description="Helical" evidence="1">
    <location>
        <begin position="66"/>
        <end position="86"/>
    </location>
</feature>
<proteinExistence type="predicted"/>
<reference evidence="2" key="1">
    <citation type="submission" date="2025-08" db="UniProtKB">
        <authorList>
            <consortium name="Ensembl"/>
        </authorList>
    </citation>
    <scope>IDENTIFICATION</scope>
</reference>